<proteinExistence type="predicted"/>
<dbReference type="OrthoDB" id="5426988at2759"/>
<dbReference type="Proteomes" id="UP001140453">
    <property type="component" value="Unassembled WGS sequence"/>
</dbReference>
<dbReference type="AlphaFoldDB" id="A0A9W9D340"/>
<dbReference type="EMBL" id="JAPEVB010000001">
    <property type="protein sequence ID" value="KAJ4397626.1"/>
    <property type="molecule type" value="Genomic_DNA"/>
</dbReference>
<dbReference type="SUPFAM" id="SSF52540">
    <property type="entry name" value="P-loop containing nucleoside triphosphate hydrolases"/>
    <property type="match status" value="1"/>
</dbReference>
<organism evidence="1 2">
    <name type="scientific">Gnomoniopsis smithogilvyi</name>
    <dbReference type="NCBI Taxonomy" id="1191159"/>
    <lineage>
        <taxon>Eukaryota</taxon>
        <taxon>Fungi</taxon>
        <taxon>Dikarya</taxon>
        <taxon>Ascomycota</taxon>
        <taxon>Pezizomycotina</taxon>
        <taxon>Sordariomycetes</taxon>
        <taxon>Sordariomycetidae</taxon>
        <taxon>Diaporthales</taxon>
        <taxon>Gnomoniaceae</taxon>
        <taxon>Gnomoniopsis</taxon>
    </lineage>
</organism>
<evidence type="ECO:0000313" key="2">
    <source>
        <dbReference type="Proteomes" id="UP001140453"/>
    </source>
</evidence>
<gene>
    <name evidence="1" type="ORF">N0V93_001859</name>
</gene>
<reference evidence="1" key="1">
    <citation type="submission" date="2022-10" db="EMBL/GenBank/DDBJ databases">
        <title>Tapping the CABI collections for fungal endophytes: first genome assemblies for Collariella, Neodidymelliopsis, Ascochyta clinopodiicola, Didymella pomorum, Didymosphaeria variabile, Neocosmospora piperis and Neocucurbitaria cava.</title>
        <authorList>
            <person name="Hill R."/>
        </authorList>
    </citation>
    <scope>NUCLEOTIDE SEQUENCE</scope>
    <source>
        <strain evidence="1">IMI 355082</strain>
    </source>
</reference>
<dbReference type="Gene3D" id="3.40.50.300">
    <property type="entry name" value="P-loop containing nucleotide triphosphate hydrolases"/>
    <property type="match status" value="1"/>
</dbReference>
<name>A0A9W9D340_9PEZI</name>
<protein>
    <submittedName>
        <fullName evidence="1">Uncharacterized protein</fullName>
    </submittedName>
</protein>
<comment type="caution">
    <text evidence="1">The sequence shown here is derived from an EMBL/GenBank/DDBJ whole genome shotgun (WGS) entry which is preliminary data.</text>
</comment>
<accession>A0A9W9D340</accession>
<dbReference type="InterPro" id="IPR027417">
    <property type="entry name" value="P-loop_NTPase"/>
</dbReference>
<sequence>MNQPIILVNGWPGVGKDTVAETLKLLLGDDKASLVDWSKGQTETFQPLPEDDSVAHKIQRDACFADQVERLDTLNKIIICTDCLPDTAEGRRLAQDFEVVANKSNRLLIPVYLDCHLDENMRRIANAERRVSLKDKIRSPNAARTVRSKGGKLFTFPRHQGIAIDNTGKLPHEAALQILSFMRELIVKRDEALVHDETTPMEANEPMWSARS</sequence>
<evidence type="ECO:0000313" key="1">
    <source>
        <dbReference type="EMBL" id="KAJ4397626.1"/>
    </source>
</evidence>
<keyword evidence="2" id="KW-1185">Reference proteome</keyword>